<dbReference type="EMBL" id="AP027151">
    <property type="protein sequence ID" value="BDV44825.1"/>
    <property type="molecule type" value="Genomic_DNA"/>
</dbReference>
<reference evidence="2 3" key="1">
    <citation type="submission" date="2022-12" db="EMBL/GenBank/DDBJ databases">
        <title>Polyphasic characterization of Geotalea uranireducens NIT-SL11 newly isolated from a complex of sewage sludge and microbially reduced graphene oxide.</title>
        <authorList>
            <person name="Xie L."/>
            <person name="Yoshida N."/>
            <person name="Meng L."/>
        </authorList>
    </citation>
    <scope>NUCLEOTIDE SEQUENCE [LARGE SCALE GENOMIC DNA]</scope>
    <source>
        <strain evidence="2 3">NIT-SL11</strain>
    </source>
</reference>
<proteinExistence type="predicted"/>
<protein>
    <submittedName>
        <fullName evidence="2">Uncharacterized protein</fullName>
    </submittedName>
</protein>
<dbReference type="RefSeq" id="WP_282000914.1">
    <property type="nucleotide sequence ID" value="NZ_AP027151.1"/>
</dbReference>
<dbReference type="Proteomes" id="UP001317705">
    <property type="component" value="Chromosome"/>
</dbReference>
<sequence length="70" mass="7763">MELTLDEHKLIADFRRLGPAGKKELLDTVACLLKKDVAELPEESASPADRCALKKKADRPEAAEEPIFTE</sequence>
<evidence type="ECO:0000313" key="3">
    <source>
        <dbReference type="Proteomes" id="UP001317705"/>
    </source>
</evidence>
<organism evidence="2 3">
    <name type="scientific">Geotalea uraniireducens</name>
    <dbReference type="NCBI Taxonomy" id="351604"/>
    <lineage>
        <taxon>Bacteria</taxon>
        <taxon>Pseudomonadati</taxon>
        <taxon>Thermodesulfobacteriota</taxon>
        <taxon>Desulfuromonadia</taxon>
        <taxon>Geobacterales</taxon>
        <taxon>Geobacteraceae</taxon>
        <taxon>Geotalea</taxon>
    </lineage>
</organism>
<evidence type="ECO:0000256" key="1">
    <source>
        <dbReference type="SAM" id="MobiDB-lite"/>
    </source>
</evidence>
<gene>
    <name evidence="2" type="ORF">GURASL_37480</name>
</gene>
<evidence type="ECO:0000313" key="2">
    <source>
        <dbReference type="EMBL" id="BDV44825.1"/>
    </source>
</evidence>
<keyword evidence="3" id="KW-1185">Reference proteome</keyword>
<accession>A0ABM8EQD0</accession>
<name>A0ABM8EQD0_9BACT</name>
<feature type="region of interest" description="Disordered" evidence="1">
    <location>
        <begin position="42"/>
        <end position="70"/>
    </location>
</feature>